<dbReference type="AlphaFoldDB" id="A0A2S5GC56"/>
<dbReference type="SUPFAM" id="SSF161098">
    <property type="entry name" value="MetI-like"/>
    <property type="match status" value="1"/>
</dbReference>
<reference evidence="8 9" key="1">
    <citation type="submission" date="2018-02" db="EMBL/GenBank/DDBJ databases">
        <title>Jeotgalibacillus proteolyticum sp. nov. a protease producing bacterium isolated from ocean sediments of Laizhou Bay.</title>
        <authorList>
            <person name="Li Y."/>
        </authorList>
    </citation>
    <scope>NUCLEOTIDE SEQUENCE [LARGE SCALE GENOMIC DNA]</scope>
    <source>
        <strain evidence="8 9">22-7</strain>
    </source>
</reference>
<name>A0A2S5GC56_9BACL</name>
<comment type="subcellular location">
    <subcellularLocation>
        <location evidence="6">Cell membrane</location>
        <topology evidence="6">Multi-pass membrane protein</topology>
    </subcellularLocation>
    <subcellularLocation>
        <location evidence="1">Membrane</location>
        <topology evidence="1">Multi-pass membrane protein</topology>
    </subcellularLocation>
</comment>
<evidence type="ECO:0000256" key="6">
    <source>
        <dbReference type="RuleBase" id="RU363032"/>
    </source>
</evidence>
<dbReference type="PROSITE" id="PS50928">
    <property type="entry name" value="ABC_TM1"/>
    <property type="match status" value="1"/>
</dbReference>
<proteinExistence type="inferred from homology"/>
<dbReference type="PANTHER" id="PTHR43759:SF1">
    <property type="entry name" value="GLUCOSE IMPORT SYSTEM PERMEASE PROTEIN GLCT"/>
    <property type="match status" value="1"/>
</dbReference>
<evidence type="ECO:0000313" key="8">
    <source>
        <dbReference type="EMBL" id="PPA70569.1"/>
    </source>
</evidence>
<protein>
    <submittedName>
        <fullName evidence="8">ABC transporter permease</fullName>
    </submittedName>
</protein>
<evidence type="ECO:0000313" key="9">
    <source>
        <dbReference type="Proteomes" id="UP000239047"/>
    </source>
</evidence>
<gene>
    <name evidence="8" type="ORF">C4B60_07120</name>
</gene>
<evidence type="ECO:0000256" key="3">
    <source>
        <dbReference type="ARBA" id="ARBA00022692"/>
    </source>
</evidence>
<feature type="transmembrane region" description="Helical" evidence="6">
    <location>
        <begin position="122"/>
        <end position="147"/>
    </location>
</feature>
<dbReference type="PANTHER" id="PTHR43759">
    <property type="entry name" value="TREHALOSE TRANSPORT SYSTEM PERMEASE PROTEIN SUGA"/>
    <property type="match status" value="1"/>
</dbReference>
<feature type="transmembrane region" description="Helical" evidence="6">
    <location>
        <begin position="78"/>
        <end position="101"/>
    </location>
</feature>
<evidence type="ECO:0000256" key="1">
    <source>
        <dbReference type="ARBA" id="ARBA00004141"/>
    </source>
</evidence>
<dbReference type="Gene3D" id="1.10.3720.10">
    <property type="entry name" value="MetI-like"/>
    <property type="match status" value="1"/>
</dbReference>
<dbReference type="InterPro" id="IPR000515">
    <property type="entry name" value="MetI-like"/>
</dbReference>
<keyword evidence="5 6" id="KW-0472">Membrane</keyword>
<keyword evidence="3 6" id="KW-0812">Transmembrane</keyword>
<dbReference type="EMBL" id="PREZ01000003">
    <property type="protein sequence ID" value="PPA70569.1"/>
    <property type="molecule type" value="Genomic_DNA"/>
</dbReference>
<dbReference type="GO" id="GO:0055085">
    <property type="term" value="P:transmembrane transport"/>
    <property type="evidence" value="ECO:0007669"/>
    <property type="project" value="InterPro"/>
</dbReference>
<feature type="transmembrane region" description="Helical" evidence="6">
    <location>
        <begin position="219"/>
        <end position="239"/>
    </location>
</feature>
<dbReference type="Pfam" id="PF00528">
    <property type="entry name" value="BPD_transp_1"/>
    <property type="match status" value="1"/>
</dbReference>
<dbReference type="Proteomes" id="UP000239047">
    <property type="component" value="Unassembled WGS sequence"/>
</dbReference>
<keyword evidence="2 6" id="KW-0813">Transport</keyword>
<comment type="similarity">
    <text evidence="6">Belongs to the binding-protein-dependent transport system permease family.</text>
</comment>
<accession>A0A2S5GC56</accession>
<feature type="domain" description="ABC transmembrane type-1" evidence="7">
    <location>
        <begin position="75"/>
        <end position="294"/>
    </location>
</feature>
<dbReference type="InterPro" id="IPR035906">
    <property type="entry name" value="MetI-like_sf"/>
</dbReference>
<dbReference type="OrthoDB" id="9785836at2"/>
<evidence type="ECO:0000259" key="7">
    <source>
        <dbReference type="PROSITE" id="PS50928"/>
    </source>
</evidence>
<evidence type="ECO:0000256" key="4">
    <source>
        <dbReference type="ARBA" id="ARBA00022989"/>
    </source>
</evidence>
<dbReference type="CDD" id="cd06261">
    <property type="entry name" value="TM_PBP2"/>
    <property type="match status" value="1"/>
</dbReference>
<keyword evidence="4 6" id="KW-1133">Transmembrane helix</keyword>
<comment type="caution">
    <text evidence="8">The sequence shown here is derived from an EMBL/GenBank/DDBJ whole genome shotgun (WGS) entry which is preliminary data.</text>
</comment>
<dbReference type="InterPro" id="IPR052730">
    <property type="entry name" value="Sugar_ABC_transporter"/>
</dbReference>
<keyword evidence="9" id="KW-1185">Reference proteome</keyword>
<evidence type="ECO:0000256" key="2">
    <source>
        <dbReference type="ARBA" id="ARBA00022448"/>
    </source>
</evidence>
<evidence type="ECO:0000256" key="5">
    <source>
        <dbReference type="ARBA" id="ARBA00023136"/>
    </source>
</evidence>
<dbReference type="GO" id="GO:0005886">
    <property type="term" value="C:plasma membrane"/>
    <property type="evidence" value="ECO:0007669"/>
    <property type="project" value="UniProtKB-SubCell"/>
</dbReference>
<feature type="transmembrane region" description="Helical" evidence="6">
    <location>
        <begin position="271"/>
        <end position="294"/>
    </location>
</feature>
<organism evidence="8 9">
    <name type="scientific">Jeotgalibacillus proteolyticus</name>
    <dbReference type="NCBI Taxonomy" id="2082395"/>
    <lineage>
        <taxon>Bacteria</taxon>
        <taxon>Bacillati</taxon>
        <taxon>Bacillota</taxon>
        <taxon>Bacilli</taxon>
        <taxon>Bacillales</taxon>
        <taxon>Caryophanaceae</taxon>
        <taxon>Jeotgalibacillus</taxon>
    </lineage>
</organism>
<sequence>MPSFLKLMQNMSRGCRRSGSMKWLHNNRSAVLLAPALLFLLLVLYSLTMSFVESIRGVDGWTFDYYQGLFQERRLYASFGYSLTITLISTLLSIAIGWGIVRSFHTFIENSPGKWLVWIPMLFPHFVWGYFVLLLLGQSGLISSALFGLGWIEERDQFPVFVQDRNGIGIITTYLWKEIPFVILMLLPVYAQLPKQYGEVIQVLGGSKRHIFKTIEWPWVKPVLLEVALILTAFIFTAYEVPALLGVQYPQMTAELAYDWFYGVSWDERSYAFALLFIAAAVMGFIALISFMILNRQRWLISKSQHSR</sequence>